<dbReference type="Gene3D" id="3.90.1750.20">
    <property type="entry name" value="Putative Large Serine Recombinase, Chain B, Domain 2"/>
    <property type="match status" value="1"/>
</dbReference>
<sequence>MARSQPVRLGGRARSYRGPYPTPSDVALHACVSGAGQVSDGFGLDVQEKAVKAWAKAHGHRIVHVSRDEGVSGATEALDRQGLSEALLLIRESEAEGLLIPRLDRLARALTVQEATLAVVWRDGGKVFTADAGEVHQEDPDDPMRTAMRQVIGVFAELDRRMVVKRLRDGRAAKAASGRKAVGAYAYGFHGDGEGRERDAAPNPTEQAAQARILELRAEGMSYRAIGAQLDTEGLPPRRAAKWSAMTVRSVCQKAGIS</sequence>
<dbReference type="EMBL" id="JAVRFA010000031">
    <property type="protein sequence ID" value="MDT0397317.1"/>
    <property type="molecule type" value="Genomic_DNA"/>
</dbReference>
<dbReference type="PROSITE" id="PS51736">
    <property type="entry name" value="RECOMBINASES_3"/>
    <property type="match status" value="1"/>
</dbReference>
<feature type="domain" description="Resolvase/invertase-type recombinase catalytic" evidence="2">
    <location>
        <begin position="25"/>
        <end position="178"/>
    </location>
</feature>
<proteinExistence type="predicted"/>
<dbReference type="InterPro" id="IPR050639">
    <property type="entry name" value="SSR_resolvase"/>
</dbReference>
<dbReference type="Gene3D" id="3.40.50.1390">
    <property type="entry name" value="Resolvase, N-terminal catalytic domain"/>
    <property type="match status" value="1"/>
</dbReference>
<feature type="region of interest" description="Disordered" evidence="1">
    <location>
        <begin position="1"/>
        <end position="20"/>
    </location>
</feature>
<protein>
    <submittedName>
        <fullName evidence="3">Recombinase family protein</fullName>
    </submittedName>
</protein>
<reference evidence="4" key="1">
    <citation type="submission" date="2023-07" db="EMBL/GenBank/DDBJ databases">
        <title>30 novel species of actinomycetes from the DSMZ collection.</title>
        <authorList>
            <person name="Nouioui I."/>
        </authorList>
    </citation>
    <scope>NUCLEOTIDE SEQUENCE [LARGE SCALE GENOMIC DNA]</scope>
    <source>
        <strain evidence="4">DSM 41636</strain>
    </source>
</reference>
<dbReference type="Proteomes" id="UP001183881">
    <property type="component" value="Unassembled WGS sequence"/>
</dbReference>
<accession>A0ABU2PYR8</accession>
<dbReference type="CDD" id="cd00338">
    <property type="entry name" value="Ser_Recombinase"/>
    <property type="match status" value="1"/>
</dbReference>
<dbReference type="PANTHER" id="PTHR30461">
    <property type="entry name" value="DNA-INVERTASE FROM LAMBDOID PROPHAGE"/>
    <property type="match status" value="1"/>
</dbReference>
<dbReference type="Pfam" id="PF00239">
    <property type="entry name" value="Resolvase"/>
    <property type="match status" value="1"/>
</dbReference>
<keyword evidence="4" id="KW-1185">Reference proteome</keyword>
<gene>
    <name evidence="3" type="ORF">RM705_21885</name>
</gene>
<name>A0ABU2PYR8_9ACTN</name>
<dbReference type="SMART" id="SM00857">
    <property type="entry name" value="Resolvase"/>
    <property type="match status" value="1"/>
</dbReference>
<dbReference type="PANTHER" id="PTHR30461:SF23">
    <property type="entry name" value="DNA RECOMBINASE-RELATED"/>
    <property type="match status" value="1"/>
</dbReference>
<organism evidence="3 4">
    <name type="scientific">Streptomyces edwardsiae</name>
    <dbReference type="NCBI Taxonomy" id="3075527"/>
    <lineage>
        <taxon>Bacteria</taxon>
        <taxon>Bacillati</taxon>
        <taxon>Actinomycetota</taxon>
        <taxon>Actinomycetes</taxon>
        <taxon>Kitasatosporales</taxon>
        <taxon>Streptomycetaceae</taxon>
        <taxon>Streptomyces</taxon>
    </lineage>
</organism>
<dbReference type="InterPro" id="IPR036162">
    <property type="entry name" value="Resolvase-like_N_sf"/>
</dbReference>
<evidence type="ECO:0000313" key="4">
    <source>
        <dbReference type="Proteomes" id="UP001183881"/>
    </source>
</evidence>
<evidence type="ECO:0000256" key="1">
    <source>
        <dbReference type="SAM" id="MobiDB-lite"/>
    </source>
</evidence>
<dbReference type="InterPro" id="IPR038109">
    <property type="entry name" value="DNA_bind_recomb_sf"/>
</dbReference>
<comment type="caution">
    <text evidence="3">The sequence shown here is derived from an EMBL/GenBank/DDBJ whole genome shotgun (WGS) entry which is preliminary data.</text>
</comment>
<dbReference type="SUPFAM" id="SSF53041">
    <property type="entry name" value="Resolvase-like"/>
    <property type="match status" value="1"/>
</dbReference>
<dbReference type="RefSeq" id="WP_311646062.1">
    <property type="nucleotide sequence ID" value="NZ_JAVRFA010000031.1"/>
</dbReference>
<evidence type="ECO:0000313" key="3">
    <source>
        <dbReference type="EMBL" id="MDT0397317.1"/>
    </source>
</evidence>
<evidence type="ECO:0000259" key="2">
    <source>
        <dbReference type="PROSITE" id="PS51736"/>
    </source>
</evidence>
<dbReference type="InterPro" id="IPR006119">
    <property type="entry name" value="Resolv_N"/>
</dbReference>